<dbReference type="EMBL" id="VDDA01000020">
    <property type="protein sequence ID" value="TNC08930.1"/>
    <property type="molecule type" value="Genomic_DNA"/>
</dbReference>
<sequence>MSPASSSAPITRQRHPLASRSRAKPGGTRPIGRNDRPGDAFPIPCRVSGAPASHRVSRGRTAPCPVARQSATTPNHAPHPPIQSPMQERACTNCSQPLIFSWSISAVTRHTPVRSQRPPPAGAALTGGQPMSTTSPRVSAKIYAFPAGGRSRGGRHDWAGPGPAARERAPDIMPASGGYHDEAIREERSRKP</sequence>
<evidence type="ECO:0000256" key="1">
    <source>
        <dbReference type="SAM" id="MobiDB-lite"/>
    </source>
</evidence>
<accession>A0A5C4LA44</accession>
<dbReference type="InterPro" id="IPR021232">
    <property type="entry name" value="DUF2735"/>
</dbReference>
<evidence type="ECO:0000313" key="2">
    <source>
        <dbReference type="EMBL" id="TNC08930.1"/>
    </source>
</evidence>
<gene>
    <name evidence="2" type="ORF">FF100_28155</name>
</gene>
<dbReference type="Proteomes" id="UP000305267">
    <property type="component" value="Unassembled WGS sequence"/>
</dbReference>
<proteinExistence type="predicted"/>
<comment type="caution">
    <text evidence="2">The sequence shown here is derived from an EMBL/GenBank/DDBJ whole genome shotgun (WGS) entry which is preliminary data.</text>
</comment>
<dbReference type="OrthoDB" id="8001436at2"/>
<reference evidence="2 3" key="1">
    <citation type="submission" date="2019-06" db="EMBL/GenBank/DDBJ databases">
        <title>Genome of Methylobacterium sp. 17Sr1-39.</title>
        <authorList>
            <person name="Seo T."/>
        </authorList>
    </citation>
    <scope>NUCLEOTIDE SEQUENCE [LARGE SCALE GENOMIC DNA]</scope>
    <source>
        <strain evidence="2 3">17Sr1-39</strain>
    </source>
</reference>
<feature type="compositionally biased region" description="Basic residues" evidence="1">
    <location>
        <begin position="12"/>
        <end position="23"/>
    </location>
</feature>
<feature type="region of interest" description="Disordered" evidence="1">
    <location>
        <begin position="110"/>
        <end position="192"/>
    </location>
</feature>
<feature type="region of interest" description="Disordered" evidence="1">
    <location>
        <begin position="1"/>
        <end position="89"/>
    </location>
</feature>
<dbReference type="Pfam" id="PF10931">
    <property type="entry name" value="DUF2735"/>
    <property type="match status" value="1"/>
</dbReference>
<protein>
    <submittedName>
        <fullName evidence="2">DUF2735 domain-containing protein</fullName>
    </submittedName>
</protein>
<name>A0A5C4LA44_9HYPH</name>
<keyword evidence="3" id="KW-1185">Reference proteome</keyword>
<feature type="compositionally biased region" description="Basic and acidic residues" evidence="1">
    <location>
        <begin position="179"/>
        <end position="192"/>
    </location>
</feature>
<feature type="compositionally biased region" description="Polar residues" evidence="1">
    <location>
        <begin position="1"/>
        <end position="10"/>
    </location>
</feature>
<dbReference type="AlphaFoldDB" id="A0A5C4LA44"/>
<evidence type="ECO:0000313" key="3">
    <source>
        <dbReference type="Proteomes" id="UP000305267"/>
    </source>
</evidence>
<organism evidence="2 3">
    <name type="scientific">Methylobacterium terricola</name>
    <dbReference type="NCBI Taxonomy" id="2583531"/>
    <lineage>
        <taxon>Bacteria</taxon>
        <taxon>Pseudomonadati</taxon>
        <taxon>Pseudomonadota</taxon>
        <taxon>Alphaproteobacteria</taxon>
        <taxon>Hyphomicrobiales</taxon>
        <taxon>Methylobacteriaceae</taxon>
        <taxon>Methylobacterium</taxon>
    </lineage>
</organism>